<gene>
    <name evidence="2" type="ORF">BD626DRAFT_48554</name>
</gene>
<feature type="compositionally biased region" description="Basic and acidic residues" evidence="1">
    <location>
        <begin position="1"/>
        <end position="19"/>
    </location>
</feature>
<feature type="region of interest" description="Disordered" evidence="1">
    <location>
        <begin position="1"/>
        <end position="32"/>
    </location>
</feature>
<dbReference type="EMBL" id="VDMD01000118">
    <property type="protein sequence ID" value="TRM55563.1"/>
    <property type="molecule type" value="Genomic_DNA"/>
</dbReference>
<proteinExistence type="predicted"/>
<evidence type="ECO:0008006" key="4">
    <source>
        <dbReference type="Google" id="ProtNLM"/>
    </source>
</evidence>
<evidence type="ECO:0000256" key="1">
    <source>
        <dbReference type="SAM" id="MobiDB-lite"/>
    </source>
</evidence>
<sequence>MPPERTIDVKKRKNGKEPELIPLPGPVGPNGQLTERQVDIASMVNKQRSELLAQYGCKTTGNAEVLKERLREFSRNRAGWNIVLPSYRGNLKAQPEGSRKKKTTRVRLSEFRREALFGQVDGVDVEGGGGVSTALKGPAHGADLLAWSERSCAKHPYVPPRRKTDNSPERQQGQVDASDHRLRAISDAPSQHATAPSVEGGSISLDILQALHELRRDLVVPPLPVLQAPTDVHAAAPTTAALSADVESACEPAVPQIPPAATVPPSLAAPRPTAGLPLRTLVLPAEPRYGIPERTLEFTDDQICNVPVGGIGTDIALIARLWDCSEMWWRRESPVHILGHPIPLFYWRELLAERVPAVWTKFKSMYIKWRDAALEFRRFETEDDFWARWSNDDGKRRTFTQITSAVRAIRMDAAKKLENMARARYGCGAVFADKFSYRKSGQLRVYQKPAHIAQRFIELQDLEGTPVDQELRQLVAGVLDDM</sequence>
<comment type="caution">
    <text evidence="2">The sequence shown here is derived from an EMBL/GenBank/DDBJ whole genome shotgun (WGS) entry which is preliminary data.</text>
</comment>
<dbReference type="OrthoDB" id="3049189at2759"/>
<accession>A0A550BSQ0</accession>
<dbReference type="AlphaFoldDB" id="A0A550BSQ0"/>
<name>A0A550BSQ0_9AGAR</name>
<feature type="region of interest" description="Disordered" evidence="1">
    <location>
        <begin position="155"/>
        <end position="178"/>
    </location>
</feature>
<dbReference type="Proteomes" id="UP000320762">
    <property type="component" value="Unassembled WGS sequence"/>
</dbReference>
<keyword evidence="3" id="KW-1185">Reference proteome</keyword>
<protein>
    <recommendedName>
        <fullName evidence="4">SAP domain-containing protein</fullName>
    </recommendedName>
</protein>
<evidence type="ECO:0000313" key="3">
    <source>
        <dbReference type="Proteomes" id="UP000320762"/>
    </source>
</evidence>
<organism evidence="2 3">
    <name type="scientific">Schizophyllum amplum</name>
    <dbReference type="NCBI Taxonomy" id="97359"/>
    <lineage>
        <taxon>Eukaryota</taxon>
        <taxon>Fungi</taxon>
        <taxon>Dikarya</taxon>
        <taxon>Basidiomycota</taxon>
        <taxon>Agaricomycotina</taxon>
        <taxon>Agaricomycetes</taxon>
        <taxon>Agaricomycetidae</taxon>
        <taxon>Agaricales</taxon>
        <taxon>Schizophyllaceae</taxon>
        <taxon>Schizophyllum</taxon>
    </lineage>
</organism>
<evidence type="ECO:0000313" key="2">
    <source>
        <dbReference type="EMBL" id="TRM55563.1"/>
    </source>
</evidence>
<reference evidence="2 3" key="1">
    <citation type="journal article" date="2019" name="New Phytol.">
        <title>Comparative genomics reveals unique wood-decay strategies and fruiting body development in the Schizophyllaceae.</title>
        <authorList>
            <person name="Almasi E."/>
            <person name="Sahu N."/>
            <person name="Krizsan K."/>
            <person name="Balint B."/>
            <person name="Kovacs G.M."/>
            <person name="Kiss B."/>
            <person name="Cseklye J."/>
            <person name="Drula E."/>
            <person name="Henrissat B."/>
            <person name="Nagy I."/>
            <person name="Chovatia M."/>
            <person name="Adam C."/>
            <person name="LaButti K."/>
            <person name="Lipzen A."/>
            <person name="Riley R."/>
            <person name="Grigoriev I.V."/>
            <person name="Nagy L.G."/>
        </authorList>
    </citation>
    <scope>NUCLEOTIDE SEQUENCE [LARGE SCALE GENOMIC DNA]</scope>
    <source>
        <strain evidence="2 3">NL-1724</strain>
    </source>
</reference>